<dbReference type="GO" id="GO:0005886">
    <property type="term" value="C:plasma membrane"/>
    <property type="evidence" value="ECO:0007669"/>
    <property type="project" value="TreeGrafter"/>
</dbReference>
<evidence type="ECO:0000256" key="4">
    <source>
        <dbReference type="SAM" id="Phobius"/>
    </source>
</evidence>
<dbReference type="EMBL" id="QQNH01000002">
    <property type="protein sequence ID" value="RDE10191.1"/>
    <property type="molecule type" value="Genomic_DNA"/>
</dbReference>
<feature type="transmembrane region" description="Helical" evidence="4">
    <location>
        <begin position="28"/>
        <end position="48"/>
    </location>
</feature>
<sequence>MSAITTHQETIALEGARKARGNLTGARIRWAMVFVALVFAVMGGRLIWLGNIEVDTTIEGQTRAAIMASRPPILDRNGIELAVDIRVPSLFAEPRRILDVDEAAEAILSVLPDLNSAWLRQRLTGDKGFVWVARELTPAIQERIMRLGIPGLDFVEESRRFYPGGSVASHIMGAVNIDNVGIAGIEKHLDDDNLALLQSLGLARDSALTPVNLSIDLRVQHVLHDELADAMERYQAIAAAGAIMDVRTGEIVAMASLPDFDPNNPASMLQEGHFNRITAAKFELGSTFKTITFAGALDSGAVRITDQIDARFGVRFGRYTISDFHGKYRILSVPEVYKYSSNIGTIKMMQAMGKDNFRAFLTRMGFEGAPEIELPEVTRSAIPDTFSEVGAATASFGHGLSVTPLHMLDAVSALVNGGYLTGATLFPRTEAEAMADATQVVSAQTSDYMRYLMRLNATEGSGSRANAIAQGYRWGGKTGTAEKVVDGRYSSEKSLALFASAFPLDDPRYAMIVLVDEPRAENAQSGRTAGWNAGEMSGRIVARVAPMLGVQPNLDPLIDARLVPAGLRVQQLAPIGL</sequence>
<dbReference type="Gene3D" id="3.40.710.10">
    <property type="entry name" value="DD-peptidase/beta-lactamase superfamily"/>
    <property type="match status" value="1"/>
</dbReference>
<feature type="domain" description="Penicillin-binding protein dimerisation" evidence="6">
    <location>
        <begin position="66"/>
        <end position="176"/>
    </location>
</feature>
<evidence type="ECO:0000313" key="7">
    <source>
        <dbReference type="EMBL" id="RDE10191.1"/>
    </source>
</evidence>
<evidence type="ECO:0000256" key="3">
    <source>
        <dbReference type="ARBA" id="ARBA00023136"/>
    </source>
</evidence>
<dbReference type="Proteomes" id="UP000253759">
    <property type="component" value="Unassembled WGS sequence"/>
</dbReference>
<evidence type="ECO:0000259" key="5">
    <source>
        <dbReference type="Pfam" id="PF00905"/>
    </source>
</evidence>
<organism evidence="7 8">
    <name type="scientific">Pelagibacterium lacus</name>
    <dbReference type="NCBI Taxonomy" id="2282655"/>
    <lineage>
        <taxon>Bacteria</taxon>
        <taxon>Pseudomonadati</taxon>
        <taxon>Pseudomonadota</taxon>
        <taxon>Alphaproteobacteria</taxon>
        <taxon>Hyphomicrobiales</taxon>
        <taxon>Devosiaceae</taxon>
        <taxon>Pelagibacterium</taxon>
    </lineage>
</organism>
<dbReference type="InterPro" id="IPR050515">
    <property type="entry name" value="Beta-lactam/transpept"/>
</dbReference>
<dbReference type="PANTHER" id="PTHR30627:SF1">
    <property type="entry name" value="PEPTIDOGLYCAN D,D-TRANSPEPTIDASE FTSI"/>
    <property type="match status" value="1"/>
</dbReference>
<gene>
    <name evidence="7" type="ORF">DVH29_01990</name>
</gene>
<dbReference type="InterPro" id="IPR036138">
    <property type="entry name" value="PBP_dimer_sf"/>
</dbReference>
<dbReference type="InterPro" id="IPR012338">
    <property type="entry name" value="Beta-lactam/transpept-like"/>
</dbReference>
<dbReference type="AlphaFoldDB" id="A0A369WDJ7"/>
<comment type="caution">
    <text evidence="7">The sequence shown here is derived from an EMBL/GenBank/DDBJ whole genome shotgun (WGS) entry which is preliminary data.</text>
</comment>
<keyword evidence="3 4" id="KW-0472">Membrane</keyword>
<keyword evidence="8" id="KW-1185">Reference proteome</keyword>
<dbReference type="GO" id="GO:0004180">
    <property type="term" value="F:carboxypeptidase activity"/>
    <property type="evidence" value="ECO:0007669"/>
    <property type="project" value="UniProtKB-KW"/>
</dbReference>
<name>A0A369WDJ7_9HYPH</name>
<evidence type="ECO:0000313" key="8">
    <source>
        <dbReference type="Proteomes" id="UP000253759"/>
    </source>
</evidence>
<dbReference type="Pfam" id="PF03717">
    <property type="entry name" value="PBP_dimer"/>
    <property type="match status" value="1"/>
</dbReference>
<dbReference type="RefSeq" id="WP_114644487.1">
    <property type="nucleotide sequence ID" value="NZ_QQNH01000002.1"/>
</dbReference>
<comment type="subcellular location">
    <subcellularLocation>
        <location evidence="1">Membrane</location>
    </subcellularLocation>
</comment>
<proteinExistence type="predicted"/>
<reference evidence="8" key="1">
    <citation type="submission" date="2018-07" db="EMBL/GenBank/DDBJ databases">
        <authorList>
            <person name="Liu B.-T."/>
            <person name="Du Z."/>
        </authorList>
    </citation>
    <scope>NUCLEOTIDE SEQUENCE [LARGE SCALE GENOMIC DNA]</scope>
    <source>
        <strain evidence="8">XYN52</strain>
    </source>
</reference>
<dbReference type="Gene3D" id="3.30.450.330">
    <property type="match status" value="1"/>
</dbReference>
<keyword evidence="2" id="KW-0121">Carboxypeptidase</keyword>
<evidence type="ECO:0000256" key="1">
    <source>
        <dbReference type="ARBA" id="ARBA00004370"/>
    </source>
</evidence>
<keyword evidence="2" id="KW-0645">Protease</keyword>
<dbReference type="Gene3D" id="3.90.1310.10">
    <property type="entry name" value="Penicillin-binding protein 2a (Domain 2)"/>
    <property type="match status" value="1"/>
</dbReference>
<keyword evidence="4" id="KW-1133">Transmembrane helix</keyword>
<dbReference type="GO" id="GO:0071555">
    <property type="term" value="P:cell wall organization"/>
    <property type="evidence" value="ECO:0007669"/>
    <property type="project" value="TreeGrafter"/>
</dbReference>
<dbReference type="InterPro" id="IPR001460">
    <property type="entry name" value="PCN-bd_Tpept"/>
</dbReference>
<keyword evidence="2" id="KW-0378">Hydrolase</keyword>
<dbReference type="SUPFAM" id="SSF56519">
    <property type="entry name" value="Penicillin binding protein dimerisation domain"/>
    <property type="match status" value="1"/>
</dbReference>
<feature type="domain" description="Penicillin-binding protein transpeptidase" evidence="5">
    <location>
        <begin position="242"/>
        <end position="525"/>
    </location>
</feature>
<dbReference type="PANTHER" id="PTHR30627">
    <property type="entry name" value="PEPTIDOGLYCAN D,D-TRANSPEPTIDASE"/>
    <property type="match status" value="1"/>
</dbReference>
<dbReference type="Pfam" id="PF00905">
    <property type="entry name" value="Transpeptidase"/>
    <property type="match status" value="1"/>
</dbReference>
<dbReference type="GO" id="GO:0008658">
    <property type="term" value="F:penicillin binding"/>
    <property type="evidence" value="ECO:0007669"/>
    <property type="project" value="InterPro"/>
</dbReference>
<dbReference type="InterPro" id="IPR005311">
    <property type="entry name" value="PBP_dimer"/>
</dbReference>
<evidence type="ECO:0000256" key="2">
    <source>
        <dbReference type="ARBA" id="ARBA00022645"/>
    </source>
</evidence>
<dbReference type="SUPFAM" id="SSF56601">
    <property type="entry name" value="beta-lactamase/transpeptidase-like"/>
    <property type="match status" value="1"/>
</dbReference>
<protein>
    <submittedName>
        <fullName evidence="7">Penicillin-binding protein 2</fullName>
    </submittedName>
</protein>
<evidence type="ECO:0000259" key="6">
    <source>
        <dbReference type="Pfam" id="PF03717"/>
    </source>
</evidence>
<keyword evidence="4" id="KW-0812">Transmembrane</keyword>
<accession>A0A369WDJ7</accession>
<dbReference type="OrthoDB" id="9789078at2"/>